<evidence type="ECO:0000313" key="1">
    <source>
        <dbReference type="EMBL" id="MBV3408639.1"/>
    </source>
</evidence>
<name>A0AAW4NFI7_9BACT</name>
<dbReference type="Proteomes" id="UP001196316">
    <property type="component" value="Unassembled WGS sequence"/>
</dbReference>
<sequence length="106" mass="11566">MNELDLQKPLFQLTAGEFLALLKQSIAETSSSPEGDVRKKESEKEETKKRFVYGIAGIAQLFNCSTTTANRIKKSGVINKAISQCGRMITVDADLALSLAKSNESI</sequence>
<reference evidence="1" key="1">
    <citation type="submission" date="2021-06" db="EMBL/GenBank/DDBJ databases">
        <title>Collection of gut derived symbiotic bacterial strains cultured from healthy donors.</title>
        <authorList>
            <person name="Lin H."/>
            <person name="Littmann E."/>
            <person name="Pamer E.G."/>
        </authorList>
    </citation>
    <scope>NUCLEOTIDE SEQUENCE</scope>
    <source>
        <strain evidence="1">MSK.21.60</strain>
    </source>
</reference>
<dbReference type="InterPro" id="IPR024363">
    <property type="entry name" value="DUF3853"/>
</dbReference>
<dbReference type="RefSeq" id="WP_217326685.1">
    <property type="nucleotide sequence ID" value="NZ_JAHOEK010000023.1"/>
</dbReference>
<dbReference type="Pfam" id="PF12964">
    <property type="entry name" value="DUF3853"/>
    <property type="match status" value="1"/>
</dbReference>
<protein>
    <submittedName>
        <fullName evidence="1">DUF3853 family protein</fullName>
    </submittedName>
</protein>
<comment type="caution">
    <text evidence="1">The sequence shown here is derived from an EMBL/GenBank/DDBJ whole genome shotgun (WGS) entry which is preliminary data.</text>
</comment>
<proteinExistence type="predicted"/>
<accession>A0AAW4NFI7</accession>
<organism evidence="1 2">
    <name type="scientific">Segatella copri</name>
    <dbReference type="NCBI Taxonomy" id="165179"/>
    <lineage>
        <taxon>Bacteria</taxon>
        <taxon>Pseudomonadati</taxon>
        <taxon>Bacteroidota</taxon>
        <taxon>Bacteroidia</taxon>
        <taxon>Bacteroidales</taxon>
        <taxon>Prevotellaceae</taxon>
        <taxon>Segatella</taxon>
    </lineage>
</organism>
<gene>
    <name evidence="1" type="ORF">KSW80_09555</name>
</gene>
<dbReference type="AlphaFoldDB" id="A0AAW4NFI7"/>
<evidence type="ECO:0000313" key="2">
    <source>
        <dbReference type="Proteomes" id="UP001196316"/>
    </source>
</evidence>
<dbReference type="EMBL" id="JAHOEP010000024">
    <property type="protein sequence ID" value="MBV3408639.1"/>
    <property type="molecule type" value="Genomic_DNA"/>
</dbReference>